<evidence type="ECO:0000256" key="4">
    <source>
        <dbReference type="ARBA" id="ARBA00022729"/>
    </source>
</evidence>
<accession>A0ABM8ZCP9</accession>
<organism evidence="12 13">
    <name type="scientific">Periweissella ghanensis</name>
    <dbReference type="NCBI Taxonomy" id="467997"/>
    <lineage>
        <taxon>Bacteria</taxon>
        <taxon>Bacillati</taxon>
        <taxon>Bacillota</taxon>
        <taxon>Bacilli</taxon>
        <taxon>Lactobacillales</taxon>
        <taxon>Lactobacillaceae</taxon>
        <taxon>Periweissella</taxon>
    </lineage>
</organism>
<keyword evidence="12" id="KW-0121">Carboxypeptidase</keyword>
<feature type="domain" description="Peptidase S11 D-alanyl-D-alanine carboxypeptidase A N-terminal" evidence="11">
    <location>
        <begin position="42"/>
        <end position="286"/>
    </location>
</feature>
<evidence type="ECO:0000256" key="5">
    <source>
        <dbReference type="ARBA" id="ARBA00022801"/>
    </source>
</evidence>
<sequence>MKTRHIHSQRQVLKGCAVGILVLTMGTAIFSVPSVHAAPVMTNIAAKGAIVVDAATGQIIAEQNMNQVLPAASTSKLLTSYLVNQAITKDKLFNWDSPVKISRNVAKVSVEPELTNVPLKAGQSYSVKKLYQAALLGSANAAAMALGDAISGSQQAYIDDMKQQLATWGIHNVTINSAAGLLNSQVYSDAVGTNPNTENLMSAKDMAIVATHLVDDYPNVIQTTALPHTDFYGTPVESTDALLPGGKVKSPYHFDGLKTGTSVKAHQNFVGTLTYDNRRLITVVYGTGPVDGEDPTRFYETLKLLDQTLSKVHFVMVPKGSLRATTKLENGTTKRLSVTNEQPIGVWLPRKQSQPKVSVAANQGFSAPVKRGETAGMLKLDDVTYLSSHDEFASPAVANHDVKKIGFLAQLWQNILALF</sequence>
<evidence type="ECO:0000259" key="11">
    <source>
        <dbReference type="Pfam" id="PF00768"/>
    </source>
</evidence>
<dbReference type="InterPro" id="IPR037167">
    <property type="entry name" value="Peptidase_S11_C_sf"/>
</dbReference>
<keyword evidence="8" id="KW-0961">Cell wall biogenesis/degradation</keyword>
<evidence type="ECO:0000256" key="10">
    <source>
        <dbReference type="RuleBase" id="RU004016"/>
    </source>
</evidence>
<comment type="similarity">
    <text evidence="2 10">Belongs to the peptidase S11 family.</text>
</comment>
<dbReference type="InterPro" id="IPR015956">
    <property type="entry name" value="Peniciliin-bd_prot_C_sf"/>
</dbReference>
<dbReference type="PRINTS" id="PR00725">
    <property type="entry name" value="DADACBPTASE1"/>
</dbReference>
<evidence type="ECO:0000256" key="2">
    <source>
        <dbReference type="ARBA" id="ARBA00007164"/>
    </source>
</evidence>
<keyword evidence="4" id="KW-0732">Signal</keyword>
<evidence type="ECO:0000256" key="1">
    <source>
        <dbReference type="ARBA" id="ARBA00003217"/>
    </source>
</evidence>
<evidence type="ECO:0000256" key="6">
    <source>
        <dbReference type="ARBA" id="ARBA00022960"/>
    </source>
</evidence>
<comment type="caution">
    <text evidence="12">The sequence shown here is derived from an EMBL/GenBank/DDBJ whole genome shotgun (WGS) entry which is preliminary data.</text>
</comment>
<dbReference type="PANTHER" id="PTHR35333:SF4">
    <property type="entry name" value="SLR0121 PROTEIN"/>
    <property type="match status" value="1"/>
</dbReference>
<dbReference type="SUPFAM" id="SSF56601">
    <property type="entry name" value="beta-lactamase/transpeptidase-like"/>
    <property type="match status" value="1"/>
</dbReference>
<evidence type="ECO:0000256" key="3">
    <source>
        <dbReference type="ARBA" id="ARBA00018879"/>
    </source>
</evidence>
<evidence type="ECO:0000313" key="13">
    <source>
        <dbReference type="Proteomes" id="UP000789719"/>
    </source>
</evidence>
<gene>
    <name evidence="12" type="primary">dacA_4</name>
    <name evidence="12" type="ORF">WGH24286_01647</name>
</gene>
<dbReference type="InterPro" id="IPR001967">
    <property type="entry name" value="Peptidase_S11_N"/>
</dbReference>
<keyword evidence="13" id="KW-1185">Reference proteome</keyword>
<dbReference type="InterPro" id="IPR000871">
    <property type="entry name" value="Beta-lactam_class-A"/>
</dbReference>
<dbReference type="SUPFAM" id="SSF69189">
    <property type="entry name" value="Penicillin-binding protein associated domain"/>
    <property type="match status" value="1"/>
</dbReference>
<dbReference type="PANTHER" id="PTHR35333">
    <property type="entry name" value="BETA-LACTAMASE"/>
    <property type="match status" value="1"/>
</dbReference>
<dbReference type="InterPro" id="IPR018044">
    <property type="entry name" value="Peptidase_S11"/>
</dbReference>
<dbReference type="Proteomes" id="UP000789719">
    <property type="component" value="Unassembled WGS sequence"/>
</dbReference>
<dbReference type="InterPro" id="IPR006311">
    <property type="entry name" value="TAT_signal"/>
</dbReference>
<dbReference type="PROSITE" id="PS51318">
    <property type="entry name" value="TAT"/>
    <property type="match status" value="1"/>
</dbReference>
<dbReference type="InterPro" id="IPR012338">
    <property type="entry name" value="Beta-lactam/transpept-like"/>
</dbReference>
<evidence type="ECO:0000256" key="7">
    <source>
        <dbReference type="ARBA" id="ARBA00022984"/>
    </source>
</evidence>
<keyword evidence="5 12" id="KW-0378">Hydrolase</keyword>
<keyword evidence="6" id="KW-0133">Cell shape</keyword>
<dbReference type="Pfam" id="PF00768">
    <property type="entry name" value="Peptidase_S11"/>
    <property type="match status" value="1"/>
</dbReference>
<dbReference type="GO" id="GO:0009002">
    <property type="term" value="F:serine-type D-Ala-D-Ala carboxypeptidase activity"/>
    <property type="evidence" value="ECO:0007669"/>
    <property type="project" value="UniProtKB-EC"/>
</dbReference>
<dbReference type="EMBL" id="CAKKNT010000028">
    <property type="protein sequence ID" value="CAH0419200.1"/>
    <property type="molecule type" value="Genomic_DNA"/>
</dbReference>
<name>A0ABM8ZCP9_9LACO</name>
<dbReference type="Gene3D" id="2.60.410.10">
    <property type="entry name" value="D-Ala-D-Ala carboxypeptidase, C-terminal domain"/>
    <property type="match status" value="1"/>
</dbReference>
<reference evidence="12 13" key="1">
    <citation type="submission" date="2021-11" db="EMBL/GenBank/DDBJ databases">
        <authorList>
            <person name="Depoorter E."/>
        </authorList>
    </citation>
    <scope>NUCLEOTIDE SEQUENCE [LARGE SCALE GENOMIC DNA]</scope>
    <source>
        <strain evidence="12 13">LMG 24286</strain>
    </source>
</reference>
<evidence type="ECO:0000256" key="9">
    <source>
        <dbReference type="ARBA" id="ARBA00030171"/>
    </source>
</evidence>
<evidence type="ECO:0000313" key="12">
    <source>
        <dbReference type="EMBL" id="CAH0419200.1"/>
    </source>
</evidence>
<dbReference type="Gene3D" id="3.40.710.10">
    <property type="entry name" value="DD-peptidase/beta-lactamase superfamily"/>
    <property type="match status" value="1"/>
</dbReference>
<keyword evidence="12" id="KW-0645">Protease</keyword>
<protein>
    <recommendedName>
        <fullName evidence="3">Beta-lactamase</fullName>
    </recommendedName>
    <alternativeName>
        <fullName evidence="9">Penicillinase</fullName>
    </alternativeName>
</protein>
<evidence type="ECO:0000256" key="8">
    <source>
        <dbReference type="ARBA" id="ARBA00023316"/>
    </source>
</evidence>
<proteinExistence type="inferred from homology"/>
<keyword evidence="7" id="KW-0573">Peptidoglycan synthesis</keyword>
<comment type="function">
    <text evidence="1">Removes C-terminal D-alanyl residues from sugar-peptide cell wall precursors.</text>
</comment>